<accession>A0A8H5NAD4</accession>
<name>A0A8H5NAD4_9HYPO</name>
<sequence>MRFPIATTGLLTSGIAAMPWSFANSKHSESNEITLRIKVTQPSAEHTWSAKGKGVANTNTFCKPGWRGCWPEEHECPNGWYPVNFVCYLIENKSVDSNEQ</sequence>
<reference evidence="1 2" key="1">
    <citation type="submission" date="2020-05" db="EMBL/GenBank/DDBJ databases">
        <title>Identification and distribution of gene clusters putatively required for synthesis of sphingolipid metabolism inhibitors in phylogenetically diverse species of the filamentous fungus Fusarium.</title>
        <authorList>
            <person name="Kim H.-S."/>
            <person name="Busman M."/>
            <person name="Brown D.W."/>
            <person name="Divon H."/>
            <person name="Uhlig S."/>
            <person name="Proctor R.H."/>
        </authorList>
    </citation>
    <scope>NUCLEOTIDE SEQUENCE [LARGE SCALE GENOMIC DNA]</scope>
    <source>
        <strain evidence="1 2">NRRL 25196</strain>
    </source>
</reference>
<gene>
    <name evidence="1" type="ORF">FNAPI_5302</name>
</gene>
<protein>
    <submittedName>
        <fullName evidence="1">Pathogenicity protein</fullName>
    </submittedName>
</protein>
<proteinExistence type="predicted"/>
<dbReference type="AlphaFoldDB" id="A0A8H5NAD4"/>
<keyword evidence="2" id="KW-1185">Reference proteome</keyword>
<comment type="caution">
    <text evidence="1">The sequence shown here is derived from an EMBL/GenBank/DDBJ whole genome shotgun (WGS) entry which is preliminary data.</text>
</comment>
<evidence type="ECO:0000313" key="1">
    <source>
        <dbReference type="EMBL" id="KAF5557709.1"/>
    </source>
</evidence>
<dbReference type="EMBL" id="JAAOAO010000193">
    <property type="protein sequence ID" value="KAF5557709.1"/>
    <property type="molecule type" value="Genomic_DNA"/>
</dbReference>
<organism evidence="1 2">
    <name type="scientific">Fusarium napiforme</name>
    <dbReference type="NCBI Taxonomy" id="42672"/>
    <lineage>
        <taxon>Eukaryota</taxon>
        <taxon>Fungi</taxon>
        <taxon>Dikarya</taxon>
        <taxon>Ascomycota</taxon>
        <taxon>Pezizomycotina</taxon>
        <taxon>Sordariomycetes</taxon>
        <taxon>Hypocreomycetidae</taxon>
        <taxon>Hypocreales</taxon>
        <taxon>Nectriaceae</taxon>
        <taxon>Fusarium</taxon>
        <taxon>Fusarium fujikuroi species complex</taxon>
    </lineage>
</organism>
<evidence type="ECO:0000313" key="2">
    <source>
        <dbReference type="Proteomes" id="UP000574317"/>
    </source>
</evidence>
<dbReference type="Proteomes" id="UP000574317">
    <property type="component" value="Unassembled WGS sequence"/>
</dbReference>